<keyword evidence="7" id="KW-0067">ATP-binding</keyword>
<protein>
    <recommendedName>
        <fullName evidence="6">Holliday junction branch migration complex subunit RuvA</fullName>
    </recommendedName>
</protein>
<comment type="caution">
    <text evidence="7">The sequence shown here is derived from an EMBL/GenBank/DDBJ whole genome shotgun (WGS) entry which is preliminary data.</text>
</comment>
<dbReference type="Gene3D" id="2.40.50.140">
    <property type="entry name" value="Nucleic acid-binding proteins"/>
    <property type="match status" value="1"/>
</dbReference>
<keyword evidence="7" id="KW-0347">Helicase</keyword>
<keyword evidence="1 6" id="KW-0963">Cytoplasm</keyword>
<comment type="subunit">
    <text evidence="6">Homotetramer. Forms an RuvA(8)-RuvB(12)-Holliday junction (HJ) complex. HJ DNA is sandwiched between 2 RuvA tetramers; dsDNA enters through RuvA and exits via RuvB. An RuvB hexamer assembles on each DNA strand where it exits the tetramer. Each RuvB hexamer is contacted by two RuvA subunits (via domain III) on 2 adjacent RuvB subunits; this complex drives branch migration. In the full resolvosome a probable DNA-RuvA(4)-RuvB(12)-RuvC(2) complex forms which resolves the HJ.</text>
</comment>
<name>A0A7V8VEL8_9BACT</name>
<accession>A0A7V8VEL8</accession>
<dbReference type="GO" id="GO:0000400">
    <property type="term" value="F:four-way junction DNA binding"/>
    <property type="evidence" value="ECO:0007669"/>
    <property type="project" value="UniProtKB-UniRule"/>
</dbReference>
<comment type="function">
    <text evidence="6">The RuvA-RuvB-RuvC complex processes Holliday junction (HJ) DNA during genetic recombination and DNA repair, while the RuvA-RuvB complex plays an important role in the rescue of blocked DNA replication forks via replication fork reversal (RFR). RuvA specifically binds to HJ cruciform DNA, conferring on it an open structure. The RuvB hexamer acts as an ATP-dependent pump, pulling dsDNA into and through the RuvAB complex. HJ branch migration allows RuvC to scan DNA until it finds its consensus sequence, where it cleaves and resolves the cruciform DNA.</text>
</comment>
<evidence type="ECO:0000313" key="8">
    <source>
        <dbReference type="Proteomes" id="UP000542342"/>
    </source>
</evidence>
<sequence>MITRMTGVLNRVLDEEVRLQVGPLEYQILVPETVRRQLQNRLGQEVTLHTLEYLEGVGSGNRFIPRLVGFHTEAELELFELFCTVEKIGIKKALKAMARPSHEIADAISRQDVSWLSTLPGVGAATAEQIVATLKRKVTRLAFTRDTAAATGDSASRVDSQMIDDVYQALLALGHSPLEARQRLDILLASGKSFRSVEEALTFIYSSSS</sequence>
<dbReference type="Proteomes" id="UP000542342">
    <property type="component" value="Unassembled WGS sequence"/>
</dbReference>
<evidence type="ECO:0000256" key="5">
    <source>
        <dbReference type="ARBA" id="ARBA00023204"/>
    </source>
</evidence>
<organism evidence="7 8">
    <name type="scientific">Thermogemmata fonticola</name>
    <dbReference type="NCBI Taxonomy" id="2755323"/>
    <lineage>
        <taxon>Bacteria</taxon>
        <taxon>Pseudomonadati</taxon>
        <taxon>Planctomycetota</taxon>
        <taxon>Planctomycetia</taxon>
        <taxon>Gemmatales</taxon>
        <taxon>Gemmataceae</taxon>
        <taxon>Thermogemmata</taxon>
    </lineage>
</organism>
<dbReference type="GO" id="GO:0006310">
    <property type="term" value="P:DNA recombination"/>
    <property type="evidence" value="ECO:0007669"/>
    <property type="project" value="UniProtKB-UniRule"/>
</dbReference>
<dbReference type="EMBL" id="JACEFB010000007">
    <property type="protein sequence ID" value="MBA2226633.1"/>
    <property type="molecule type" value="Genomic_DNA"/>
</dbReference>
<dbReference type="GO" id="GO:0005737">
    <property type="term" value="C:cytoplasm"/>
    <property type="evidence" value="ECO:0007669"/>
    <property type="project" value="UniProtKB-SubCell"/>
</dbReference>
<dbReference type="InterPro" id="IPR010994">
    <property type="entry name" value="RuvA_2-like"/>
</dbReference>
<dbReference type="InterPro" id="IPR012340">
    <property type="entry name" value="NA-bd_OB-fold"/>
</dbReference>
<dbReference type="Pfam" id="PF14520">
    <property type="entry name" value="HHH_5"/>
    <property type="match status" value="1"/>
</dbReference>
<dbReference type="GO" id="GO:0003678">
    <property type="term" value="F:DNA helicase activity"/>
    <property type="evidence" value="ECO:0007669"/>
    <property type="project" value="InterPro"/>
</dbReference>
<dbReference type="Gene3D" id="1.10.150.20">
    <property type="entry name" value="5' to 3' exonuclease, C-terminal subdomain"/>
    <property type="match status" value="1"/>
</dbReference>
<keyword evidence="7" id="KW-0547">Nucleotide-binding</keyword>
<comment type="similarity">
    <text evidence="6">Belongs to the RuvA family.</text>
</comment>
<dbReference type="NCBIfam" id="TIGR00084">
    <property type="entry name" value="ruvA"/>
    <property type="match status" value="1"/>
</dbReference>
<dbReference type="InterPro" id="IPR000085">
    <property type="entry name" value="RuvA"/>
</dbReference>
<dbReference type="HAMAP" id="MF_00031">
    <property type="entry name" value="DNA_HJ_migration_RuvA"/>
    <property type="match status" value="1"/>
</dbReference>
<gene>
    <name evidence="6" type="primary">ruvA</name>
    <name evidence="7" type="ORF">H0921_10720</name>
</gene>
<comment type="caution">
    <text evidence="6">Lacks conserved residue(s) required for the propagation of feature annotation.</text>
</comment>
<comment type="subcellular location">
    <subcellularLocation>
        <location evidence="6">Cytoplasm</location>
    </subcellularLocation>
</comment>
<evidence type="ECO:0000256" key="4">
    <source>
        <dbReference type="ARBA" id="ARBA00023172"/>
    </source>
</evidence>
<proteinExistence type="inferred from homology"/>
<keyword evidence="7" id="KW-0378">Hydrolase</keyword>
<dbReference type="GO" id="GO:0048476">
    <property type="term" value="C:Holliday junction resolvase complex"/>
    <property type="evidence" value="ECO:0007669"/>
    <property type="project" value="UniProtKB-UniRule"/>
</dbReference>
<keyword evidence="8" id="KW-1185">Reference proteome</keyword>
<dbReference type="AlphaFoldDB" id="A0A7V8VEL8"/>
<evidence type="ECO:0000256" key="1">
    <source>
        <dbReference type="ARBA" id="ARBA00022490"/>
    </source>
</evidence>
<reference evidence="7 8" key="1">
    <citation type="submission" date="2020-07" db="EMBL/GenBank/DDBJ databases">
        <title>Thermogemmata thermophila gen. nov., sp. nov., a novel moderate thermophilic planctomycete from a Kamchatka hot spring.</title>
        <authorList>
            <person name="Elcheninov A.G."/>
            <person name="Podosokorskaya O.A."/>
            <person name="Kovaleva O.L."/>
            <person name="Novikov A."/>
            <person name="Bonch-Osmolovskaya E.A."/>
            <person name="Toshchakov S.V."/>
            <person name="Kublanov I.V."/>
        </authorList>
    </citation>
    <scope>NUCLEOTIDE SEQUENCE [LARGE SCALE GENOMIC DNA]</scope>
    <source>
        <strain evidence="7 8">2918</strain>
    </source>
</reference>
<dbReference type="RefSeq" id="WP_194538079.1">
    <property type="nucleotide sequence ID" value="NZ_JACEFB010000007.1"/>
</dbReference>
<feature type="region of interest" description="Domain III" evidence="6">
    <location>
        <begin position="158"/>
        <end position="209"/>
    </location>
</feature>
<keyword evidence="4 6" id="KW-0233">DNA recombination</keyword>
<keyword evidence="5 6" id="KW-0234">DNA repair</keyword>
<comment type="domain">
    <text evidence="6">Has three domains with a flexible linker between the domains II and III and assumes an 'L' shape. Domain III is highly mobile and contacts RuvB.</text>
</comment>
<keyword evidence="2 6" id="KW-0227">DNA damage</keyword>
<keyword evidence="3 6" id="KW-0238">DNA-binding</keyword>
<dbReference type="GO" id="GO:0006281">
    <property type="term" value="P:DNA repair"/>
    <property type="evidence" value="ECO:0007669"/>
    <property type="project" value="UniProtKB-UniRule"/>
</dbReference>
<evidence type="ECO:0000256" key="2">
    <source>
        <dbReference type="ARBA" id="ARBA00022763"/>
    </source>
</evidence>
<evidence type="ECO:0000256" key="6">
    <source>
        <dbReference type="HAMAP-Rule" id="MF_00031"/>
    </source>
</evidence>
<evidence type="ECO:0000313" key="7">
    <source>
        <dbReference type="EMBL" id="MBA2226633.1"/>
    </source>
</evidence>
<dbReference type="SUPFAM" id="SSF47781">
    <property type="entry name" value="RuvA domain 2-like"/>
    <property type="match status" value="1"/>
</dbReference>
<evidence type="ECO:0000256" key="3">
    <source>
        <dbReference type="ARBA" id="ARBA00023125"/>
    </source>
</evidence>